<comment type="caution">
    <text evidence="1">The sequence shown here is derived from an EMBL/GenBank/DDBJ whole genome shotgun (WGS) entry which is preliminary data.</text>
</comment>
<dbReference type="Proteomes" id="UP000306912">
    <property type="component" value="Unassembled WGS sequence"/>
</dbReference>
<evidence type="ECO:0000313" key="2">
    <source>
        <dbReference type="Proteomes" id="UP000306912"/>
    </source>
</evidence>
<name>A0A5R8Q9U6_9FIRM</name>
<dbReference type="RefSeq" id="WP_138192299.1">
    <property type="nucleotide sequence ID" value="NZ_VBWP01000012.1"/>
</dbReference>
<protein>
    <submittedName>
        <fullName evidence="1">Uncharacterized protein</fullName>
    </submittedName>
</protein>
<sequence>METQKFRLICPYCGSEAKLLSSKEFYGTDYGTNVYSCPDCDAYVGTHGRGGRPLGTLANQQLRILRRKCHKEFDKLWQKRGGWTRGGAYQWLADTMGLTAEEAHIGMFSVEQCQLLLAKLEFGGLR</sequence>
<organism evidence="1 2">
    <name type="scientific">Culicoidibacter larvae</name>
    <dbReference type="NCBI Taxonomy" id="2579976"/>
    <lineage>
        <taxon>Bacteria</taxon>
        <taxon>Bacillati</taxon>
        <taxon>Bacillota</taxon>
        <taxon>Culicoidibacteria</taxon>
        <taxon>Culicoidibacterales</taxon>
        <taxon>Culicoidibacteraceae</taxon>
        <taxon>Culicoidibacter</taxon>
    </lineage>
</organism>
<dbReference type="AlphaFoldDB" id="A0A5R8Q9U6"/>
<accession>A0A5R8Q9U6</accession>
<dbReference type="InterPro" id="IPR021686">
    <property type="entry name" value="DUF3268"/>
</dbReference>
<dbReference type="Pfam" id="PF11672">
    <property type="entry name" value="DUF3268"/>
    <property type="match status" value="1"/>
</dbReference>
<proteinExistence type="predicted"/>
<evidence type="ECO:0000313" key="1">
    <source>
        <dbReference type="EMBL" id="TLG71393.1"/>
    </source>
</evidence>
<dbReference type="EMBL" id="VBWP01000012">
    <property type="protein sequence ID" value="TLG71393.1"/>
    <property type="molecule type" value="Genomic_DNA"/>
</dbReference>
<dbReference type="OrthoDB" id="1028010at2"/>
<keyword evidence="2" id="KW-1185">Reference proteome</keyword>
<reference evidence="1 2" key="1">
    <citation type="submission" date="2019-05" db="EMBL/GenBank/DDBJ databases">
        <title>Culicoidintestinum kansasii gen. nov., sp. nov. from the gastrointestinal tract of the biting midge, Culicoides sonorensis.</title>
        <authorList>
            <person name="Neupane S."/>
            <person name="Ghosh A."/>
            <person name="Gunther S."/>
            <person name="Martin K."/>
            <person name="Zurek L."/>
        </authorList>
    </citation>
    <scope>NUCLEOTIDE SEQUENCE [LARGE SCALE GENOMIC DNA]</scope>
    <source>
        <strain evidence="1 2">CS-1</strain>
    </source>
</reference>
<gene>
    <name evidence="1" type="ORF">FEZ08_10895</name>
</gene>
<dbReference type="InParanoid" id="A0A5R8Q9U6"/>